<dbReference type="EMBL" id="JARJBC010000026">
    <property type="protein sequence ID" value="MDF3293392.1"/>
    <property type="molecule type" value="Genomic_DNA"/>
</dbReference>
<proteinExistence type="predicted"/>
<evidence type="ECO:0000313" key="1">
    <source>
        <dbReference type="EMBL" id="MDF3293392.1"/>
    </source>
</evidence>
<dbReference type="RefSeq" id="WP_276096322.1">
    <property type="nucleotide sequence ID" value="NZ_JARJBC010000026.1"/>
</dbReference>
<reference evidence="1 2" key="1">
    <citation type="submission" date="2023-03" db="EMBL/GenBank/DDBJ databases">
        <title>Draft genome sequence of Streptomyces sp. RB6PN23 isolated from peat swamp forest in Thailand.</title>
        <authorList>
            <person name="Klaysubun C."/>
            <person name="Duangmal K."/>
        </authorList>
    </citation>
    <scope>NUCLEOTIDE SEQUENCE [LARGE SCALE GENOMIC DNA]</scope>
    <source>
        <strain evidence="1 2">RB6PN23</strain>
    </source>
</reference>
<keyword evidence="2" id="KW-1185">Reference proteome</keyword>
<protein>
    <submittedName>
        <fullName evidence="1">Uncharacterized protein</fullName>
    </submittedName>
</protein>
<sequence length="106" mass="11000">MTDPRRVIAKRAENLEPAKPYVRGWADAKRGTEALAEQLRAAGLGSDFLGLKADVSVFGDGLVCLGPVRPAAVELFAKMLATGLATEMAEHAGLSSAVEPPDAPAA</sequence>
<evidence type="ECO:0000313" key="2">
    <source>
        <dbReference type="Proteomes" id="UP001216579"/>
    </source>
</evidence>
<accession>A0ABT5ZU92</accession>
<dbReference type="Proteomes" id="UP001216579">
    <property type="component" value="Unassembled WGS sequence"/>
</dbReference>
<comment type="caution">
    <text evidence="1">The sequence shown here is derived from an EMBL/GenBank/DDBJ whole genome shotgun (WGS) entry which is preliminary data.</text>
</comment>
<organism evidence="1 2">
    <name type="scientific">Streptomyces silvisoli</name>
    <dbReference type="NCBI Taxonomy" id="3034235"/>
    <lineage>
        <taxon>Bacteria</taxon>
        <taxon>Bacillati</taxon>
        <taxon>Actinomycetota</taxon>
        <taxon>Actinomycetes</taxon>
        <taxon>Kitasatosporales</taxon>
        <taxon>Streptomycetaceae</taxon>
        <taxon>Streptomyces</taxon>
    </lineage>
</organism>
<gene>
    <name evidence="1" type="ORF">P3G67_30120</name>
</gene>
<name>A0ABT5ZU92_9ACTN</name>